<evidence type="ECO:0000259" key="2">
    <source>
        <dbReference type="SMART" id="SM00634"/>
    </source>
</evidence>
<dbReference type="EMBL" id="PEWA01000022">
    <property type="protein sequence ID" value="PIU73541.1"/>
    <property type="molecule type" value="Genomic_DNA"/>
</dbReference>
<dbReference type="Gene3D" id="2.60.40.10">
    <property type="entry name" value="Immunoglobulins"/>
    <property type="match status" value="1"/>
</dbReference>
<name>A0A2M7ASF0_9BACT</name>
<comment type="caution">
    <text evidence="3">The sequence shown here is derived from an EMBL/GenBank/DDBJ whole genome shotgun (WGS) entry which is preliminary data.</text>
</comment>
<dbReference type="InterPro" id="IPR008964">
    <property type="entry name" value="Invasin/intimin_cell_adhesion"/>
</dbReference>
<dbReference type="AlphaFoldDB" id="A0A2M7ASF0"/>
<dbReference type="InterPro" id="IPR013783">
    <property type="entry name" value="Ig-like_fold"/>
</dbReference>
<evidence type="ECO:0000313" key="3">
    <source>
        <dbReference type="EMBL" id="PIU73541.1"/>
    </source>
</evidence>
<dbReference type="InterPro" id="IPR003344">
    <property type="entry name" value="Big_1_dom"/>
</dbReference>
<protein>
    <recommendedName>
        <fullName evidence="2">Big-1 domain-containing protein</fullName>
    </recommendedName>
</protein>
<evidence type="ECO:0000313" key="4">
    <source>
        <dbReference type="Proteomes" id="UP000231407"/>
    </source>
</evidence>
<proteinExistence type="inferred from homology"/>
<reference evidence="4" key="1">
    <citation type="submission" date="2017-09" db="EMBL/GenBank/DDBJ databases">
        <title>Depth-based differentiation of microbial function through sediment-hosted aquifers and enrichment of novel symbionts in the deep terrestrial subsurface.</title>
        <authorList>
            <person name="Probst A.J."/>
            <person name="Ladd B."/>
            <person name="Jarett J.K."/>
            <person name="Geller-Mcgrath D.E."/>
            <person name="Sieber C.M.K."/>
            <person name="Emerson J.B."/>
            <person name="Anantharaman K."/>
            <person name="Thomas B.C."/>
            <person name="Malmstrom R."/>
            <person name="Stieglmeier M."/>
            <person name="Klingl A."/>
            <person name="Woyke T."/>
            <person name="Ryan C.M."/>
            <person name="Banfield J.F."/>
        </authorList>
    </citation>
    <scope>NUCLEOTIDE SEQUENCE [LARGE SCALE GENOMIC DNA]</scope>
</reference>
<gene>
    <name evidence="3" type="ORF">COS78_01770</name>
</gene>
<organism evidence="3 4">
    <name type="scientific">Candidatus Shapirobacteria bacterium CG06_land_8_20_14_3_00_40_12</name>
    <dbReference type="NCBI Taxonomy" id="1974881"/>
    <lineage>
        <taxon>Bacteria</taxon>
        <taxon>Candidatus Shapironibacteriota</taxon>
    </lineage>
</organism>
<dbReference type="Proteomes" id="UP000231407">
    <property type="component" value="Unassembled WGS sequence"/>
</dbReference>
<accession>A0A2M7ASF0</accession>
<feature type="domain" description="Big-1" evidence="2">
    <location>
        <begin position="44"/>
        <end position="133"/>
    </location>
</feature>
<sequence length="137" mass="14916">MTTKKLLFIIILLAGLTVSIVLVSRTAIFSPRATSSNQNAINIQNSYLFASPLTAKADGNEKVRLTIFLLDNRGIGVPQKKVDLSLPSAVHTIDIQSTTDDTGKAIFDAYSTTPGSFEITAQISSIRLPQKVRITFY</sequence>
<evidence type="ECO:0000256" key="1">
    <source>
        <dbReference type="ARBA" id="ARBA00010116"/>
    </source>
</evidence>
<dbReference type="SUPFAM" id="SSF49373">
    <property type="entry name" value="Invasin/intimin cell-adhesion fragments"/>
    <property type="match status" value="1"/>
</dbReference>
<dbReference type="SMART" id="SM00634">
    <property type="entry name" value="BID_1"/>
    <property type="match status" value="1"/>
</dbReference>
<dbReference type="Pfam" id="PF02369">
    <property type="entry name" value="Big_1"/>
    <property type="match status" value="1"/>
</dbReference>
<comment type="similarity">
    <text evidence="1">Belongs to the intimin/invasin family.</text>
</comment>